<sequence length="383" mass="41298">MSGAPVPGDATRVGPARRNHANTTTAPRKGAMRYASVDALRGLTVAAMLLVNNPGDWGHVYAPLGHAAWHGFTPTDLIFPMFLFIVGVSIALALMPRVERGDDLRALTKTVLVRGARIVGLGLLLHLCALWAFDLPHYRVFGVLQRIGLCFAAVGVLALYTRPRTQWIAFGALLVGYAALLAAGGTLDPFVNLASRIDHALLGVHVYQLDPATGRGHDPEGLVSTLGALATTLFGLRAGDWLRRGDRRSLVIAGALAIAAGWVWSMGQPLNKNLWTPSYVLWTGGLACWILAIFHSLIDLRGWPPLGRAFGVNAIAAYAGSAFMLYALVAFGGLDPLYQHAFAGPITPRFGPYVASLSYAIAFVLVWWIVVRVLDARKIYFKI</sequence>
<protein>
    <submittedName>
        <fullName evidence="4">Heparan-alpha-glucosaminide N-acetyltransferase domain-containing protein</fullName>
    </submittedName>
</protein>
<feature type="transmembrane region" description="Helical" evidence="2">
    <location>
        <begin position="139"/>
        <end position="160"/>
    </location>
</feature>
<dbReference type="Pfam" id="PF07786">
    <property type="entry name" value="HGSNAT_cat"/>
    <property type="match status" value="1"/>
</dbReference>
<feature type="region of interest" description="Disordered" evidence="1">
    <location>
        <begin position="1"/>
        <end position="27"/>
    </location>
</feature>
<dbReference type="SUPFAM" id="SSF103473">
    <property type="entry name" value="MFS general substrate transporter"/>
    <property type="match status" value="1"/>
</dbReference>
<keyword evidence="2" id="KW-0472">Membrane</keyword>
<feature type="transmembrane region" description="Helical" evidence="2">
    <location>
        <begin position="310"/>
        <end position="333"/>
    </location>
</feature>
<feature type="transmembrane region" description="Helical" evidence="2">
    <location>
        <begin position="77"/>
        <end position="95"/>
    </location>
</feature>
<evidence type="ECO:0000256" key="1">
    <source>
        <dbReference type="SAM" id="MobiDB-lite"/>
    </source>
</evidence>
<dbReference type="PANTHER" id="PTHR31061">
    <property type="entry name" value="LD22376P"/>
    <property type="match status" value="1"/>
</dbReference>
<dbReference type="InterPro" id="IPR012429">
    <property type="entry name" value="HGSNAT_cat"/>
</dbReference>
<gene>
    <name evidence="4" type="ORF">LA521A_08430</name>
</gene>
<dbReference type="InterPro" id="IPR036259">
    <property type="entry name" value="MFS_trans_sf"/>
</dbReference>
<accession>A0ABM8DAQ9</accession>
<keyword evidence="2" id="KW-0812">Transmembrane</keyword>
<feature type="domain" description="Heparan-alpha-glucosaminide N-acetyltransferase catalytic" evidence="3">
    <location>
        <begin position="33"/>
        <end position="188"/>
    </location>
</feature>
<dbReference type="PANTHER" id="PTHR31061:SF24">
    <property type="entry name" value="LD22376P"/>
    <property type="match status" value="1"/>
</dbReference>
<evidence type="ECO:0000313" key="5">
    <source>
        <dbReference type="Proteomes" id="UP001317822"/>
    </source>
</evidence>
<feature type="transmembrane region" description="Helical" evidence="2">
    <location>
        <begin position="115"/>
        <end position="133"/>
    </location>
</feature>
<reference evidence="4 5" key="1">
    <citation type="journal article" date="2023" name="Int. J. Syst. Evol. Microbiol.">
        <title>Physiological and genomic analyses of cobalamin (vitamin B12)-auxotrophy of Lysobacter auxotrophicus sp. nov., a methionine-auxotrophic chitinolytic bacterium isolated from chitin-treated soil.</title>
        <authorList>
            <person name="Saito A."/>
            <person name="Dohra H."/>
            <person name="Hamada M."/>
            <person name="Moriuchi R."/>
            <person name="Kotsuchibashi Y."/>
            <person name="Mori K."/>
        </authorList>
    </citation>
    <scope>NUCLEOTIDE SEQUENCE [LARGE SCALE GENOMIC DNA]</scope>
    <source>
        <strain evidence="4 5">5-21a</strain>
    </source>
</reference>
<feature type="transmembrane region" description="Helical" evidence="2">
    <location>
        <begin position="221"/>
        <end position="238"/>
    </location>
</feature>
<evidence type="ECO:0000256" key="2">
    <source>
        <dbReference type="SAM" id="Phobius"/>
    </source>
</evidence>
<feature type="transmembrane region" description="Helical" evidence="2">
    <location>
        <begin position="353"/>
        <end position="374"/>
    </location>
</feature>
<evidence type="ECO:0000313" key="4">
    <source>
        <dbReference type="EMBL" id="BDU15642.1"/>
    </source>
</evidence>
<dbReference type="Proteomes" id="UP001317822">
    <property type="component" value="Chromosome"/>
</dbReference>
<keyword evidence="5" id="KW-1185">Reference proteome</keyword>
<name>A0ABM8DAQ9_9GAMM</name>
<feature type="transmembrane region" description="Helical" evidence="2">
    <location>
        <begin position="250"/>
        <end position="267"/>
    </location>
</feature>
<proteinExistence type="predicted"/>
<feature type="transmembrane region" description="Helical" evidence="2">
    <location>
        <begin position="279"/>
        <end position="298"/>
    </location>
</feature>
<dbReference type="EMBL" id="AP027041">
    <property type="protein sequence ID" value="BDU15642.1"/>
    <property type="molecule type" value="Genomic_DNA"/>
</dbReference>
<keyword evidence="2" id="KW-1133">Transmembrane helix</keyword>
<evidence type="ECO:0000259" key="3">
    <source>
        <dbReference type="Pfam" id="PF07786"/>
    </source>
</evidence>
<feature type="transmembrane region" description="Helical" evidence="2">
    <location>
        <begin position="167"/>
        <end position="187"/>
    </location>
</feature>
<organism evidence="4 5">
    <name type="scientific">Lysobacter auxotrophicus</name>
    <dbReference type="NCBI Taxonomy" id="2992573"/>
    <lineage>
        <taxon>Bacteria</taxon>
        <taxon>Pseudomonadati</taxon>
        <taxon>Pseudomonadota</taxon>
        <taxon>Gammaproteobacteria</taxon>
        <taxon>Lysobacterales</taxon>
        <taxon>Lysobacteraceae</taxon>
        <taxon>Lysobacter</taxon>
    </lineage>
</organism>